<dbReference type="EMBL" id="CP065315">
    <property type="protein sequence ID" value="QQR04926.1"/>
    <property type="molecule type" value="Genomic_DNA"/>
</dbReference>
<name>A0AAX1KG50_FLAPL</name>
<gene>
    <name evidence="1" type="ORF">I5Q84_13180</name>
</gene>
<evidence type="ECO:0000313" key="2">
    <source>
        <dbReference type="Proteomes" id="UP000595792"/>
    </source>
</evidence>
<dbReference type="Proteomes" id="UP000595792">
    <property type="component" value="Chromosome"/>
</dbReference>
<proteinExistence type="predicted"/>
<protein>
    <submittedName>
        <fullName evidence="1">Uncharacterized protein</fullName>
    </submittedName>
</protein>
<dbReference type="RefSeq" id="WP_084462020.1">
    <property type="nucleotide sequence ID" value="NZ_CP015406.2"/>
</dbReference>
<reference evidence="1 2" key="1">
    <citation type="submission" date="2020-11" db="EMBL/GenBank/DDBJ databases">
        <title>Closed and high quality bacterial genomes of the OMM12 community.</title>
        <authorList>
            <person name="Marbouty M."/>
            <person name="Lamy-Besnier Q."/>
            <person name="Debarbieux L."/>
            <person name="Koszul R."/>
        </authorList>
    </citation>
    <scope>NUCLEOTIDE SEQUENCE [LARGE SCALE GENOMIC DNA]</scope>
    <source>
        <strain evidence="1 2">YL31</strain>
    </source>
</reference>
<evidence type="ECO:0000313" key="1">
    <source>
        <dbReference type="EMBL" id="QQR04926.1"/>
    </source>
</evidence>
<dbReference type="AlphaFoldDB" id="A0AAX1KG50"/>
<sequence>MSLLDDFARTCLLMEKKRVPDGAGGFLVEWTEGAEFTNYQALDTSMESRRAEKEGVTSLYSALVDKAVPIEYNDVFKDKWTGETYRVTSNPEDKQAPRSSTLPLKYFTAERWALTT</sequence>
<dbReference type="KEGG" id="fpla:A4U99_14440"/>
<accession>A0AAX1KG50</accession>
<organism evidence="1 2">
    <name type="scientific">Flavonifractor plautii</name>
    <name type="common">Fusobacterium plautii</name>
    <dbReference type="NCBI Taxonomy" id="292800"/>
    <lineage>
        <taxon>Bacteria</taxon>
        <taxon>Bacillati</taxon>
        <taxon>Bacillota</taxon>
        <taxon>Clostridia</taxon>
        <taxon>Eubacteriales</taxon>
        <taxon>Oscillospiraceae</taxon>
        <taxon>Flavonifractor</taxon>
    </lineage>
</organism>